<accession>A0A645CA59</accession>
<comment type="caution">
    <text evidence="1">The sequence shown here is derived from an EMBL/GenBank/DDBJ whole genome shotgun (WGS) entry which is preliminary data.</text>
</comment>
<sequence>MVFVPFHHPLHAVDVSLLPFFVIAQAAPIIDDHKTMRLEVSFIDDVETVLVA</sequence>
<gene>
    <name evidence="1" type="ORF">SDC9_120799</name>
</gene>
<protein>
    <submittedName>
        <fullName evidence="1">Uncharacterized protein</fullName>
    </submittedName>
</protein>
<reference evidence="1" key="1">
    <citation type="submission" date="2019-08" db="EMBL/GenBank/DDBJ databases">
        <authorList>
            <person name="Kucharzyk K."/>
            <person name="Murdoch R.W."/>
            <person name="Higgins S."/>
            <person name="Loffler F."/>
        </authorList>
    </citation>
    <scope>NUCLEOTIDE SEQUENCE</scope>
</reference>
<organism evidence="1">
    <name type="scientific">bioreactor metagenome</name>
    <dbReference type="NCBI Taxonomy" id="1076179"/>
    <lineage>
        <taxon>unclassified sequences</taxon>
        <taxon>metagenomes</taxon>
        <taxon>ecological metagenomes</taxon>
    </lineage>
</organism>
<name>A0A645CA59_9ZZZZ</name>
<proteinExistence type="predicted"/>
<evidence type="ECO:0000313" key="1">
    <source>
        <dbReference type="EMBL" id="MPM73814.1"/>
    </source>
</evidence>
<dbReference type="AlphaFoldDB" id="A0A645CA59"/>
<dbReference type="EMBL" id="VSSQ01025584">
    <property type="protein sequence ID" value="MPM73814.1"/>
    <property type="molecule type" value="Genomic_DNA"/>
</dbReference>